<comment type="caution">
    <text evidence="1">The sequence shown here is derived from an EMBL/GenBank/DDBJ whole genome shotgun (WGS) entry which is preliminary data.</text>
</comment>
<evidence type="ECO:0000313" key="1">
    <source>
        <dbReference type="EMBL" id="KAG9472704.1"/>
    </source>
</evidence>
<organism evidence="1 2">
    <name type="scientific">Eleutherodactylus coqui</name>
    <name type="common">Puerto Rican coqui</name>
    <dbReference type="NCBI Taxonomy" id="57060"/>
    <lineage>
        <taxon>Eukaryota</taxon>
        <taxon>Metazoa</taxon>
        <taxon>Chordata</taxon>
        <taxon>Craniata</taxon>
        <taxon>Vertebrata</taxon>
        <taxon>Euteleostomi</taxon>
        <taxon>Amphibia</taxon>
        <taxon>Batrachia</taxon>
        <taxon>Anura</taxon>
        <taxon>Neobatrachia</taxon>
        <taxon>Hyloidea</taxon>
        <taxon>Eleutherodactylidae</taxon>
        <taxon>Eleutherodactylinae</taxon>
        <taxon>Eleutherodactylus</taxon>
        <taxon>Eleutherodactylus</taxon>
    </lineage>
</organism>
<dbReference type="Proteomes" id="UP000770717">
    <property type="component" value="Unassembled WGS sequence"/>
</dbReference>
<reference evidence="1" key="1">
    <citation type="thesis" date="2020" institute="ProQuest LLC" country="789 East Eisenhower Parkway, Ann Arbor, MI, USA">
        <title>Comparative Genomics and Chromosome Evolution.</title>
        <authorList>
            <person name="Mudd A.B."/>
        </authorList>
    </citation>
    <scope>NUCLEOTIDE SEQUENCE</scope>
    <source>
        <strain evidence="1">HN-11 Male</strain>
        <tissue evidence="1">Kidney and liver</tissue>
    </source>
</reference>
<protein>
    <submittedName>
        <fullName evidence="1">Uncharacterized protein</fullName>
    </submittedName>
</protein>
<evidence type="ECO:0000313" key="2">
    <source>
        <dbReference type="Proteomes" id="UP000770717"/>
    </source>
</evidence>
<dbReference type="AlphaFoldDB" id="A0A8J6ENZ8"/>
<dbReference type="EMBL" id="WNTK01000041">
    <property type="protein sequence ID" value="KAG9472704.1"/>
    <property type="molecule type" value="Genomic_DNA"/>
</dbReference>
<sequence length="79" mass="9059">MQVTRIGKSLQIMMAEPSWRTPLTSRVLLQFVYLYSSRIQSVIHESCTAVLSRTVYTHISYFRAVFTALSYICSGVYNS</sequence>
<proteinExistence type="predicted"/>
<name>A0A8J6ENZ8_ELECQ</name>
<keyword evidence="2" id="KW-1185">Reference proteome</keyword>
<gene>
    <name evidence="1" type="ORF">GDO78_017937</name>
</gene>
<accession>A0A8J6ENZ8</accession>